<organism evidence="1 2">
    <name type="scientific">Petrolisthes manimaculis</name>
    <dbReference type="NCBI Taxonomy" id="1843537"/>
    <lineage>
        <taxon>Eukaryota</taxon>
        <taxon>Metazoa</taxon>
        <taxon>Ecdysozoa</taxon>
        <taxon>Arthropoda</taxon>
        <taxon>Crustacea</taxon>
        <taxon>Multicrustacea</taxon>
        <taxon>Malacostraca</taxon>
        <taxon>Eumalacostraca</taxon>
        <taxon>Eucarida</taxon>
        <taxon>Decapoda</taxon>
        <taxon>Pleocyemata</taxon>
        <taxon>Anomura</taxon>
        <taxon>Galatheoidea</taxon>
        <taxon>Porcellanidae</taxon>
        <taxon>Petrolisthes</taxon>
    </lineage>
</organism>
<dbReference type="AlphaFoldDB" id="A0AAE1Q0P1"/>
<name>A0AAE1Q0P1_9EUCA</name>
<gene>
    <name evidence="1" type="ORF">Pmani_011678</name>
</gene>
<dbReference type="EMBL" id="JAWZYT010000938">
    <property type="protein sequence ID" value="KAK4317234.1"/>
    <property type="molecule type" value="Genomic_DNA"/>
</dbReference>
<evidence type="ECO:0000313" key="2">
    <source>
        <dbReference type="Proteomes" id="UP001292094"/>
    </source>
</evidence>
<reference evidence="1" key="1">
    <citation type="submission" date="2023-11" db="EMBL/GenBank/DDBJ databases">
        <title>Genome assemblies of two species of porcelain crab, Petrolisthes cinctipes and Petrolisthes manimaculis (Anomura: Porcellanidae).</title>
        <authorList>
            <person name="Angst P."/>
        </authorList>
    </citation>
    <scope>NUCLEOTIDE SEQUENCE</scope>
    <source>
        <strain evidence="1">PB745_02</strain>
        <tissue evidence="1">Gill</tissue>
    </source>
</reference>
<accession>A0AAE1Q0P1</accession>
<protein>
    <submittedName>
        <fullName evidence="1">Uncharacterized protein</fullName>
    </submittedName>
</protein>
<dbReference type="Proteomes" id="UP001292094">
    <property type="component" value="Unassembled WGS sequence"/>
</dbReference>
<proteinExistence type="predicted"/>
<comment type="caution">
    <text evidence="1">The sequence shown here is derived from an EMBL/GenBank/DDBJ whole genome shotgun (WGS) entry which is preliminary data.</text>
</comment>
<keyword evidence="2" id="KW-1185">Reference proteome</keyword>
<sequence length="75" mass="8487">MPWDCVGWFSSPQTLVGRVRLLLAILPSLASFSFRAHVFVPAINYKKINFISLFGVDISKYSTPVIRKEFLGVLK</sequence>
<evidence type="ECO:0000313" key="1">
    <source>
        <dbReference type="EMBL" id="KAK4317234.1"/>
    </source>
</evidence>